<feature type="domain" description="NAD-dependent epimerase/dehydratase" evidence="10">
    <location>
        <begin position="7"/>
        <end position="192"/>
    </location>
</feature>
<keyword evidence="4 9" id="KW-0521">NADP</keyword>
<comment type="catalytic activity">
    <reaction evidence="8 9">
        <text>GDP-beta-L-fucose + NADP(+) = GDP-4-dehydro-alpha-D-rhamnose + NADPH + H(+)</text>
        <dbReference type="Rhea" id="RHEA:18885"/>
        <dbReference type="ChEBI" id="CHEBI:15378"/>
        <dbReference type="ChEBI" id="CHEBI:57273"/>
        <dbReference type="ChEBI" id="CHEBI:57783"/>
        <dbReference type="ChEBI" id="CHEBI:57964"/>
        <dbReference type="ChEBI" id="CHEBI:58349"/>
        <dbReference type="EC" id="1.1.1.271"/>
    </reaction>
</comment>
<feature type="binding site" evidence="9">
    <location>
        <position position="240"/>
    </location>
    <ligand>
        <name>substrate</name>
    </ligand>
</feature>
<dbReference type="HAMAP" id="MF_00956">
    <property type="entry name" value="GDP_fucose_synth"/>
    <property type="match status" value="1"/>
</dbReference>
<comment type="caution">
    <text evidence="11">The sequence shown here is derived from an EMBL/GenBank/DDBJ whole genome shotgun (WGS) entry which is preliminary data.</text>
</comment>
<evidence type="ECO:0000256" key="2">
    <source>
        <dbReference type="ARBA" id="ARBA00005959"/>
    </source>
</evidence>
<dbReference type="InterPro" id="IPR001509">
    <property type="entry name" value="Epimerase_deHydtase"/>
</dbReference>
<accession>A0A7M3MBC8</accession>
<protein>
    <recommendedName>
        <fullName evidence="3 9">GDP-L-fucose synthase</fullName>
        <ecNumber evidence="3 9">1.1.1.271</ecNumber>
    </recommendedName>
    <alternativeName>
        <fullName evidence="9">GDP-4-keto-6-deoxy-D-mannose-3,5-epimerase-4-reductase</fullName>
    </alternativeName>
</protein>
<dbReference type="PANTHER" id="PTHR43238:SF1">
    <property type="entry name" value="GDP-L-FUCOSE SYNTHASE"/>
    <property type="match status" value="1"/>
</dbReference>
<evidence type="ECO:0000256" key="6">
    <source>
        <dbReference type="ARBA" id="ARBA00023235"/>
    </source>
</evidence>
<evidence type="ECO:0000256" key="5">
    <source>
        <dbReference type="ARBA" id="ARBA00023002"/>
    </source>
</evidence>
<keyword evidence="5 9" id="KW-0560">Oxidoreductase</keyword>
<evidence type="ECO:0000256" key="8">
    <source>
        <dbReference type="ARBA" id="ARBA00051935"/>
    </source>
</evidence>
<evidence type="ECO:0000256" key="9">
    <source>
        <dbReference type="HAMAP-Rule" id="MF_00956"/>
    </source>
</evidence>
<dbReference type="GO" id="GO:0070401">
    <property type="term" value="F:NADP+ binding"/>
    <property type="evidence" value="ECO:0007669"/>
    <property type="project" value="UniProtKB-UniRule"/>
</dbReference>
<sequence length="349" mass="38594">MNQSDTVYIAGHRGMVGSACRRLLESRGYENLVFRTSQELDLTRQAEVESFLSETRPDYVILAAAKVGGILANATRPAEFIHTNLAIQTNVLHAAYQQGVRGLVFLGSSCIYPKYCPQPIREESLLTSELETTNEAYAVAKIAGVMMCRHYNAQYGTRFWPLMPTNLYGDNDTFDLQKSHVVPAMIRKFHLAGLAAAGNSAGIRKDAARFGPIPPDIRESLTLNDDWSVQNPDAVAVRLWGTGTPRRELMHVDDLARACVHVLEQTGEAEPMLLNVGTGEDMTIAELAETVRRVVGFEGPVIWDDSKPDGTPRKVLDVSKLRETGFAPAIPLEEGLTRSYAWYLAQIEN</sequence>
<organism evidence="11 12">
    <name type="scientific">Oceanidesulfovibrio indonesiensis</name>
    <dbReference type="NCBI Taxonomy" id="54767"/>
    <lineage>
        <taxon>Bacteria</taxon>
        <taxon>Pseudomonadati</taxon>
        <taxon>Thermodesulfobacteriota</taxon>
        <taxon>Desulfovibrionia</taxon>
        <taxon>Desulfovibrionales</taxon>
        <taxon>Desulfovibrionaceae</taxon>
        <taxon>Oceanidesulfovibrio</taxon>
    </lineage>
</organism>
<keyword evidence="6 9" id="KW-0413">Isomerase</keyword>
<dbReference type="InterPro" id="IPR028614">
    <property type="entry name" value="GDP_fucose/colitose_synth"/>
</dbReference>
<feature type="binding site" evidence="9">
    <location>
        <position position="247"/>
    </location>
    <ligand>
        <name>substrate</name>
    </ligand>
</feature>
<dbReference type="SUPFAM" id="SSF51735">
    <property type="entry name" value="NAD(P)-binding Rossmann-fold domains"/>
    <property type="match status" value="1"/>
</dbReference>
<dbReference type="PANTHER" id="PTHR43238">
    <property type="entry name" value="GDP-L-FUCOSE SYNTHASE"/>
    <property type="match status" value="1"/>
</dbReference>
<dbReference type="CDD" id="cd05239">
    <property type="entry name" value="GDP_FS_SDR_e"/>
    <property type="match status" value="1"/>
</dbReference>
<comment type="function">
    <text evidence="9">Catalyzes the two-step NADP-dependent conversion of GDP-4-dehydro-6-deoxy-D-mannose to GDP-fucose, involving an epimerase and a reductase reaction.</text>
</comment>
<reference evidence="11 12" key="1">
    <citation type="submission" date="2018-06" db="EMBL/GenBank/DDBJ databases">
        <title>Complete genome of Desulfovibrio indonesiensis P37SLT.</title>
        <authorList>
            <person name="Crispim J.S."/>
            <person name="Vidigal P.M.P."/>
            <person name="Silva L.C.F."/>
            <person name="Laguardia C.N."/>
            <person name="Araujo L.C."/>
            <person name="Dias R.S."/>
            <person name="Sousa M.P."/>
            <person name="Paula S.O."/>
            <person name="Silva C."/>
        </authorList>
    </citation>
    <scope>NUCLEOTIDE SEQUENCE [LARGE SCALE GENOMIC DNA]</scope>
    <source>
        <strain evidence="11 12">P37SLT</strain>
    </source>
</reference>
<evidence type="ECO:0000256" key="4">
    <source>
        <dbReference type="ARBA" id="ARBA00022857"/>
    </source>
</evidence>
<dbReference type="GO" id="GO:0042351">
    <property type="term" value="P:'de novo' GDP-L-fucose biosynthetic process"/>
    <property type="evidence" value="ECO:0007669"/>
    <property type="project" value="UniProtKB-UniRule"/>
</dbReference>
<dbReference type="OrthoDB" id="9811425at2"/>
<evidence type="ECO:0000256" key="3">
    <source>
        <dbReference type="ARBA" id="ARBA00012371"/>
    </source>
</evidence>
<dbReference type="GO" id="GO:0016853">
    <property type="term" value="F:isomerase activity"/>
    <property type="evidence" value="ECO:0007669"/>
    <property type="project" value="UniProtKB-KW"/>
</dbReference>
<keyword evidence="12" id="KW-1185">Reference proteome</keyword>
<feature type="binding site" evidence="9">
    <location>
        <position position="180"/>
    </location>
    <ligand>
        <name>NADP(+)</name>
        <dbReference type="ChEBI" id="CHEBI:58349"/>
    </ligand>
</feature>
<dbReference type="Proteomes" id="UP000448292">
    <property type="component" value="Unassembled WGS sequence"/>
</dbReference>
<feature type="binding site" evidence="9">
    <location>
        <position position="141"/>
    </location>
    <ligand>
        <name>NADP(+)</name>
        <dbReference type="ChEBI" id="CHEBI:58349"/>
    </ligand>
</feature>
<feature type="binding site" evidence="9">
    <location>
        <position position="309"/>
    </location>
    <ligand>
        <name>substrate</name>
    </ligand>
</feature>
<evidence type="ECO:0000256" key="7">
    <source>
        <dbReference type="ARBA" id="ARBA00023268"/>
    </source>
</evidence>
<dbReference type="Pfam" id="PF01370">
    <property type="entry name" value="Epimerase"/>
    <property type="match status" value="2"/>
</dbReference>
<dbReference type="FunFam" id="3.40.50.720:FF:000101">
    <property type="entry name" value="GDP-L-fucose synthase"/>
    <property type="match status" value="1"/>
</dbReference>
<keyword evidence="7 9" id="KW-0511">Multifunctional enzyme</keyword>
<evidence type="ECO:0000313" key="12">
    <source>
        <dbReference type="Proteomes" id="UP000448292"/>
    </source>
</evidence>
<feature type="active site" description="Proton donor/acceptor" evidence="9">
    <location>
        <position position="137"/>
    </location>
</feature>
<feature type="binding site" evidence="9">
    <location>
        <position position="188"/>
    </location>
    <ligand>
        <name>substrate</name>
    </ligand>
</feature>
<dbReference type="InterPro" id="IPR036291">
    <property type="entry name" value="NAD(P)-bd_dom_sf"/>
</dbReference>
<dbReference type="Gene3D" id="3.40.50.720">
    <property type="entry name" value="NAD(P)-binding Rossmann-like Domain"/>
    <property type="match status" value="2"/>
</dbReference>
<dbReference type="EC" id="1.1.1.271" evidence="3 9"/>
<proteinExistence type="inferred from homology"/>
<feature type="binding site" evidence="9">
    <location>
        <begin position="164"/>
        <end position="167"/>
    </location>
    <ligand>
        <name>NADP(+)</name>
        <dbReference type="ChEBI" id="CHEBI:58349"/>
    </ligand>
</feature>
<dbReference type="UniPathway" id="UPA00128">
    <property type="reaction ID" value="UER00191"/>
</dbReference>
<gene>
    <name evidence="9" type="primary">fcl</name>
    <name evidence="11" type="ORF">DPQ33_16465</name>
</gene>
<evidence type="ECO:0000256" key="1">
    <source>
        <dbReference type="ARBA" id="ARBA00004883"/>
    </source>
</evidence>
<feature type="domain" description="NAD-dependent epimerase/dehydratase" evidence="10">
    <location>
        <begin position="236"/>
        <end position="277"/>
    </location>
</feature>
<evidence type="ECO:0000313" key="11">
    <source>
        <dbReference type="EMBL" id="TVM14820.1"/>
    </source>
</evidence>
<dbReference type="GO" id="GO:0050577">
    <property type="term" value="F:GDP-L-fucose synthase activity"/>
    <property type="evidence" value="ECO:0007669"/>
    <property type="project" value="UniProtKB-UniRule"/>
</dbReference>
<dbReference type="RefSeq" id="WP_144304322.1">
    <property type="nucleotide sequence ID" value="NZ_QMIE01000020.1"/>
</dbReference>
<dbReference type="AlphaFoldDB" id="A0A7M3MBC8"/>
<feature type="site" description="Important for catalytic activity" evidence="9">
    <location>
        <position position="110"/>
    </location>
</feature>
<comment type="similarity">
    <text evidence="2 9">Belongs to the NAD(P)-dependent epimerase/dehydratase family. Fucose synthase subfamily.</text>
</comment>
<comment type="pathway">
    <text evidence="1 9">Nucleotide-sugar biosynthesis; GDP-L-fucose biosynthesis via de novo pathway; GDP-L-fucose from GDP-alpha-D-mannose: step 2/2.</text>
</comment>
<feature type="site" description="Important for catalytic activity" evidence="9">
    <location>
        <position position="108"/>
    </location>
</feature>
<evidence type="ECO:0000259" key="10">
    <source>
        <dbReference type="Pfam" id="PF01370"/>
    </source>
</evidence>
<feature type="binding site" evidence="9">
    <location>
        <begin position="11"/>
        <end position="17"/>
    </location>
    <ligand>
        <name>NADP(+)</name>
        <dbReference type="ChEBI" id="CHEBI:58349"/>
    </ligand>
</feature>
<dbReference type="EMBL" id="QMIE01000020">
    <property type="protein sequence ID" value="TVM14820.1"/>
    <property type="molecule type" value="Genomic_DNA"/>
</dbReference>
<feature type="binding site" evidence="9">
    <location>
        <begin position="106"/>
        <end position="109"/>
    </location>
    <ligand>
        <name>NADP(+)</name>
        <dbReference type="ChEBI" id="CHEBI:58349"/>
    </ligand>
</feature>
<name>A0A7M3MBC8_9BACT</name>